<dbReference type="GO" id="GO:0016855">
    <property type="term" value="F:racemase and epimerase activity, acting on amino acids and derivatives"/>
    <property type="evidence" value="ECO:0007669"/>
    <property type="project" value="InterPro"/>
</dbReference>
<keyword evidence="2" id="KW-1185">Reference proteome</keyword>
<dbReference type="InterPro" id="IPR001920">
    <property type="entry name" value="Asp/Glu_race"/>
</dbReference>
<dbReference type="EMBL" id="CP015363">
    <property type="protein sequence ID" value="ARD85547.1"/>
    <property type="molecule type" value="Genomic_DNA"/>
</dbReference>
<accession>A0A1V0N601</accession>
<dbReference type="Pfam" id="PF17645">
    <property type="entry name" value="Amdase"/>
    <property type="match status" value="1"/>
</dbReference>
<dbReference type="RefSeq" id="WP_081143041.1">
    <property type="nucleotide sequence ID" value="NZ_CP015363.1"/>
</dbReference>
<gene>
    <name evidence="1" type="ORF">FAD_1707</name>
</gene>
<dbReference type="STRING" id="74969.FAD_1707"/>
<evidence type="ECO:0000313" key="1">
    <source>
        <dbReference type="EMBL" id="ARD85547.1"/>
    </source>
</evidence>
<dbReference type="PANTHER" id="PTHR40267">
    <property type="entry name" value="BLR3294 PROTEIN"/>
    <property type="match status" value="1"/>
</dbReference>
<sequence>MIRVGMIVPANNVALEYDMYRMAPENMSFHSTRMRPSRNCEPDDPVKFRNDLKQAYSLLRRSSNVIVYGRTFGTHKNADIIREVFGRNVIIPEEAVIEYLQESGSKYMWLGTPYIKERTDEEKEYFSKKGFHIAGSYGLNKIYALDIARTSLEEIRCMLDKNIGTVEKSDLIYISCTAMPTSKILDKLSSIYGKPVLSENSAILWKISRITGNPIRIPGLQDI</sequence>
<dbReference type="AlphaFoldDB" id="A0A1V0N601"/>
<name>A0A1V0N601_9ARCH</name>
<proteinExistence type="predicted"/>
<dbReference type="PANTHER" id="PTHR40267:SF1">
    <property type="entry name" value="BLR3294 PROTEIN"/>
    <property type="match status" value="1"/>
</dbReference>
<dbReference type="OrthoDB" id="41425at2157"/>
<protein>
    <recommendedName>
        <fullName evidence="3">Arylmalonate decarboxylase</fullName>
    </recommendedName>
</protein>
<evidence type="ECO:0008006" key="3">
    <source>
        <dbReference type="Google" id="ProtNLM"/>
    </source>
</evidence>
<dbReference type="GeneID" id="84218327"/>
<organism evidence="1 2">
    <name type="scientific">Ferroplasma acidiphilum</name>
    <dbReference type="NCBI Taxonomy" id="74969"/>
    <lineage>
        <taxon>Archaea</taxon>
        <taxon>Methanobacteriati</taxon>
        <taxon>Thermoplasmatota</taxon>
        <taxon>Thermoplasmata</taxon>
        <taxon>Thermoplasmatales</taxon>
        <taxon>Ferroplasmaceae</taxon>
        <taxon>Ferroplasma</taxon>
    </lineage>
</organism>
<evidence type="ECO:0000313" key="2">
    <source>
        <dbReference type="Proteomes" id="UP000192050"/>
    </source>
</evidence>
<dbReference type="InterPro" id="IPR026286">
    <property type="entry name" value="MaiA/AMDase"/>
</dbReference>
<dbReference type="Proteomes" id="UP000192050">
    <property type="component" value="Chromosome"/>
</dbReference>
<reference evidence="1 2" key="1">
    <citation type="submission" date="2011-10" db="EMBL/GenBank/DDBJ databases">
        <title>Metabolic and evolutionary patterns in the extreme acidophile Ferroplasma acidiphilum.</title>
        <authorList>
            <person name="Golyshina O.V."/>
            <person name="Kozyavkin S.A."/>
            <person name="Tatusov R.L."/>
            <person name="Slesarev A.I."/>
            <person name="Golyshin P.N."/>
        </authorList>
    </citation>
    <scope>NUCLEOTIDE SEQUENCE [LARGE SCALE GENOMIC DNA]</scope>
    <source>
        <strain evidence="2">Y</strain>
    </source>
</reference>
<dbReference type="KEGG" id="fai:FAD_1707"/>
<dbReference type="Gene3D" id="3.40.50.1860">
    <property type="match status" value="2"/>
</dbReference>